<evidence type="ECO:0000259" key="3">
    <source>
        <dbReference type="PROSITE" id="PS50158"/>
    </source>
</evidence>
<reference evidence="4" key="1">
    <citation type="journal article" date="2019" name="Sci. Rep.">
        <title>Draft genome of Tanacetum cinerariifolium, the natural source of mosquito coil.</title>
        <authorList>
            <person name="Yamashiro T."/>
            <person name="Shiraishi A."/>
            <person name="Satake H."/>
            <person name="Nakayama K."/>
        </authorList>
    </citation>
    <scope>NUCLEOTIDE SEQUENCE</scope>
</reference>
<protein>
    <submittedName>
        <fullName evidence="4">Ribonuclease H-like domain-containing protein</fullName>
    </submittedName>
</protein>
<keyword evidence="1" id="KW-0862">Zinc</keyword>
<sequence length="965" mass="108864">MLLNSAAEERKGYGLIDSYLVRSPWPIKGDHSNSKFSLDSLSLQVVSAAKLPILNPNEFDLWKMRLEQYFLMTDYSLWEVIINGDSPVPARVVEGVVQPVGHTSVEQKLARRNELKSHGTLLMDLPDKHQLKFNSHKDAKTLMEAIEKRFGGNTKTKKIHDRLQKLVSQLDIYRVSLSQEDVNLKFLRSLPSEWKTHTLIWRNKADLEEQSLDDLFNSLKIYEAEVKHSSSTGIVTQNLAFVSSSNTNSTTDSVSALPVFLLFMLNCLPQLDNEDLKQINVDDLEEIDLRWQMAMLTMRARRFLQKTGINLGDNGPTSMGFDMSKVECYNCHRKGHFARECRSPKDSRRPGAADQQRRTIPAETSTSNALVSQCDGTFIPPKPDLVFHTAPIDVETDHSAFTVQLSPSKPAQDLSHTNRPTAPIIEDWPVETSIPAATPKPTSPKPTSPKSNNNRTYAHRGNNKQHASLTHKTPQKHMVPSVVLTQSKPISIVAVRLGNPQYALKDKGVINSGCSRHMTRNMSYLSDFEELNGGYVAFGGNPKGGKISSKGKIKTCKLDFDDVYFVKELKFNLFSVSQMCDKKNSVLFTDTECLVLSLDFKLPDESQVLLRVPRESNMYNVNLKNIVPYGDLTCLFAKATINESNLWHRRLGHIHFKTINKLVKGNLVRGLPTKVFENVNTCVACKKGKQHRASCKTKPCMRTRRSYFSPTATIPRLSRKHTSNIVEPEICTIVEMADNRTMAQMLQAPIEGYEDAIVVPPINAKNFELKQTLINLVQSNQFTGGNFLDKIPRECLSIIKSKSKVRYSRSRVTDSRASTNAPLSSFLPSNSFDLQQIAASLEDKLDIHRNRFEKSLNDMKASFVTPTAPIKACMRIRRSYFPQTATITRRSRKHTSNVVEPEIRTIVEMTDNHTMAQMLQAPIEGYEDAIVVPPINANNFELKQTLINLVQSNQFTGRQDPHNHL</sequence>
<dbReference type="SMART" id="SM00343">
    <property type="entry name" value="ZnF_C2HC"/>
    <property type="match status" value="1"/>
</dbReference>
<feature type="domain" description="CCHC-type" evidence="3">
    <location>
        <begin position="328"/>
        <end position="343"/>
    </location>
</feature>
<dbReference type="EMBL" id="BKCJ010005052">
    <property type="protein sequence ID" value="GEU64615.1"/>
    <property type="molecule type" value="Genomic_DNA"/>
</dbReference>
<keyword evidence="1" id="KW-0863">Zinc-finger</keyword>
<accession>A0A6L2LWS4</accession>
<gene>
    <name evidence="4" type="ORF">Tci_036593</name>
</gene>
<organism evidence="4">
    <name type="scientific">Tanacetum cinerariifolium</name>
    <name type="common">Dalmatian daisy</name>
    <name type="synonym">Chrysanthemum cinerariifolium</name>
    <dbReference type="NCBI Taxonomy" id="118510"/>
    <lineage>
        <taxon>Eukaryota</taxon>
        <taxon>Viridiplantae</taxon>
        <taxon>Streptophyta</taxon>
        <taxon>Embryophyta</taxon>
        <taxon>Tracheophyta</taxon>
        <taxon>Spermatophyta</taxon>
        <taxon>Magnoliopsida</taxon>
        <taxon>eudicotyledons</taxon>
        <taxon>Gunneridae</taxon>
        <taxon>Pentapetalae</taxon>
        <taxon>asterids</taxon>
        <taxon>campanulids</taxon>
        <taxon>Asterales</taxon>
        <taxon>Asteraceae</taxon>
        <taxon>Asteroideae</taxon>
        <taxon>Anthemideae</taxon>
        <taxon>Anthemidinae</taxon>
        <taxon>Tanacetum</taxon>
    </lineage>
</organism>
<feature type="compositionally biased region" description="Basic and acidic residues" evidence="2">
    <location>
        <begin position="341"/>
        <end position="357"/>
    </location>
</feature>
<dbReference type="GO" id="GO:0008270">
    <property type="term" value="F:zinc ion binding"/>
    <property type="evidence" value="ECO:0007669"/>
    <property type="project" value="UniProtKB-KW"/>
</dbReference>
<feature type="region of interest" description="Disordered" evidence="2">
    <location>
        <begin position="434"/>
        <end position="476"/>
    </location>
</feature>
<comment type="caution">
    <text evidence="4">The sequence shown here is derived from an EMBL/GenBank/DDBJ whole genome shotgun (WGS) entry which is preliminary data.</text>
</comment>
<dbReference type="AlphaFoldDB" id="A0A6L2LWS4"/>
<dbReference type="PROSITE" id="PS50158">
    <property type="entry name" value="ZF_CCHC"/>
    <property type="match status" value="1"/>
</dbReference>
<proteinExistence type="predicted"/>
<dbReference type="GO" id="GO:0003676">
    <property type="term" value="F:nucleic acid binding"/>
    <property type="evidence" value="ECO:0007669"/>
    <property type="project" value="InterPro"/>
</dbReference>
<feature type="region of interest" description="Disordered" evidence="2">
    <location>
        <begin position="341"/>
        <end position="369"/>
    </location>
</feature>
<dbReference type="SUPFAM" id="SSF57756">
    <property type="entry name" value="Retrovirus zinc finger-like domains"/>
    <property type="match status" value="1"/>
</dbReference>
<dbReference type="Gene3D" id="4.10.60.10">
    <property type="entry name" value="Zinc finger, CCHC-type"/>
    <property type="match status" value="1"/>
</dbReference>
<evidence type="ECO:0000313" key="4">
    <source>
        <dbReference type="EMBL" id="GEU64615.1"/>
    </source>
</evidence>
<keyword evidence="1" id="KW-0479">Metal-binding</keyword>
<dbReference type="Pfam" id="PF22936">
    <property type="entry name" value="Pol_BBD"/>
    <property type="match status" value="1"/>
</dbReference>
<name>A0A6L2LWS4_TANCI</name>
<dbReference type="InterPro" id="IPR054722">
    <property type="entry name" value="PolX-like_BBD"/>
</dbReference>
<evidence type="ECO:0000256" key="1">
    <source>
        <dbReference type="PROSITE-ProRule" id="PRU00047"/>
    </source>
</evidence>
<evidence type="ECO:0000256" key="2">
    <source>
        <dbReference type="SAM" id="MobiDB-lite"/>
    </source>
</evidence>
<dbReference type="InterPro" id="IPR025724">
    <property type="entry name" value="GAG-pre-integrase_dom"/>
</dbReference>
<dbReference type="Pfam" id="PF13976">
    <property type="entry name" value="gag_pre-integrs"/>
    <property type="match status" value="1"/>
</dbReference>
<dbReference type="InterPro" id="IPR001878">
    <property type="entry name" value="Znf_CCHC"/>
</dbReference>
<dbReference type="InterPro" id="IPR036875">
    <property type="entry name" value="Znf_CCHC_sf"/>
</dbReference>
<dbReference type="Pfam" id="PF00098">
    <property type="entry name" value="zf-CCHC"/>
    <property type="match status" value="1"/>
</dbReference>